<dbReference type="GO" id="GO:0015074">
    <property type="term" value="P:DNA integration"/>
    <property type="evidence" value="ECO:0007669"/>
    <property type="project" value="InterPro"/>
</dbReference>
<gene>
    <name evidence="2" type="ORF">FEA48_19570</name>
</gene>
<dbReference type="InterPro" id="IPR001584">
    <property type="entry name" value="Integrase_cat-core"/>
</dbReference>
<dbReference type="AlphaFoldDB" id="A0A5R9A1C9"/>
<evidence type="ECO:0000259" key="1">
    <source>
        <dbReference type="Pfam" id="PF00665"/>
    </source>
</evidence>
<evidence type="ECO:0000313" key="3">
    <source>
        <dbReference type="Proteomes" id="UP000307510"/>
    </source>
</evidence>
<dbReference type="InterPro" id="IPR012337">
    <property type="entry name" value="RNaseH-like_sf"/>
</dbReference>
<accession>A0A5R9A1C9</accession>
<dbReference type="SUPFAM" id="SSF53098">
    <property type="entry name" value="Ribonuclease H-like"/>
    <property type="match status" value="1"/>
</dbReference>
<feature type="domain" description="Integrase catalytic" evidence="1">
    <location>
        <begin position="1"/>
        <end position="50"/>
    </location>
</feature>
<dbReference type="EMBL" id="VASG01000005">
    <property type="protein sequence ID" value="TLP72473.1"/>
    <property type="molecule type" value="Genomic_DNA"/>
</dbReference>
<sequence length="51" mass="5804">MVNLFSHAVVGWTMHHRIQLPLVHAALEMAVARQQSKEEVPLSDRGSQYYA</sequence>
<dbReference type="Pfam" id="PF00665">
    <property type="entry name" value="rve"/>
    <property type="match status" value="1"/>
</dbReference>
<organism evidence="2 3">
    <name type="scientific">Pseudomonas nitroreducens</name>
    <dbReference type="NCBI Taxonomy" id="46680"/>
    <lineage>
        <taxon>Bacteria</taxon>
        <taxon>Pseudomonadati</taxon>
        <taxon>Pseudomonadota</taxon>
        <taxon>Gammaproteobacteria</taxon>
        <taxon>Pseudomonadales</taxon>
        <taxon>Pseudomonadaceae</taxon>
        <taxon>Pseudomonas</taxon>
    </lineage>
</organism>
<name>A0A5R9A1C9_PSENT</name>
<evidence type="ECO:0000313" key="2">
    <source>
        <dbReference type="EMBL" id="TLP72473.1"/>
    </source>
</evidence>
<comment type="caution">
    <text evidence="2">The sequence shown here is derived from an EMBL/GenBank/DDBJ whole genome shotgun (WGS) entry which is preliminary data.</text>
</comment>
<reference evidence="3" key="2">
    <citation type="submission" date="2019-06" db="EMBL/GenBank/DDBJ databases">
        <title>AzeR, a transcriptional regulator that responds to azelaic acid in Pseudomonas nitroreducens.</title>
        <authorList>
            <person name="Bez C."/>
            <person name="Javvadi S.G."/>
            <person name="Bertani I."/>
            <person name="Devescovi G."/>
            <person name="Studholme D.J."/>
            <person name="Geller A."/>
            <person name="Levy A."/>
            <person name="Venturi V."/>
        </authorList>
    </citation>
    <scope>NUCLEOTIDE SEQUENCE [LARGE SCALE GENOMIC DNA]</scope>
    <source>
        <strain evidence="3">DSM 9128</strain>
    </source>
</reference>
<proteinExistence type="predicted"/>
<reference evidence="2 3" key="1">
    <citation type="submission" date="2019-05" db="EMBL/GenBank/DDBJ databases">
        <authorList>
            <person name="Moore K."/>
            <person name="O'Neill P."/>
            <person name="Farbos A."/>
            <person name="Studholme D.J."/>
        </authorList>
    </citation>
    <scope>NUCLEOTIDE SEQUENCE [LARGE SCALE GENOMIC DNA]</scope>
    <source>
        <strain evidence="2 3">DSM 9128</strain>
    </source>
</reference>
<protein>
    <submittedName>
        <fullName evidence="2">Transposase family protein</fullName>
    </submittedName>
</protein>
<dbReference type="Proteomes" id="UP000307510">
    <property type="component" value="Unassembled WGS sequence"/>
</dbReference>